<organism evidence="3 4">
    <name type="scientific">Streptomyces chiangmaiensis</name>
    <dbReference type="NCBI Taxonomy" id="766497"/>
    <lineage>
        <taxon>Bacteria</taxon>
        <taxon>Bacillati</taxon>
        <taxon>Actinomycetota</taxon>
        <taxon>Actinomycetes</taxon>
        <taxon>Kitasatosporales</taxon>
        <taxon>Streptomycetaceae</taxon>
        <taxon>Streptomyces</taxon>
    </lineage>
</organism>
<evidence type="ECO:0000313" key="4">
    <source>
        <dbReference type="Proteomes" id="UP001333996"/>
    </source>
</evidence>
<comment type="caution">
    <text evidence="3">The sequence shown here is derived from an EMBL/GenBank/DDBJ whole genome shotgun (WGS) entry which is preliminary data.</text>
</comment>
<feature type="region of interest" description="Disordered" evidence="1">
    <location>
        <begin position="201"/>
        <end position="268"/>
    </location>
</feature>
<dbReference type="SUPFAM" id="SSF54593">
    <property type="entry name" value="Glyoxalase/Bleomycin resistance protein/Dihydroxybiphenyl dioxygenase"/>
    <property type="match status" value="1"/>
</dbReference>
<dbReference type="Proteomes" id="UP001333996">
    <property type="component" value="Unassembled WGS sequence"/>
</dbReference>
<feature type="region of interest" description="Disordered" evidence="1">
    <location>
        <begin position="157"/>
        <end position="181"/>
    </location>
</feature>
<name>A0ABU7FJ54_9ACTN</name>
<dbReference type="PANTHER" id="PTHR36503:SF2">
    <property type="entry name" value="BLR2408 PROTEIN"/>
    <property type="match status" value="1"/>
</dbReference>
<sequence>MLVVNIPVADLKRSKAFFARLGFSYDPLSTDDETAAGMLVGEQAVVMLLSHEKFAEFAKLPIADPTTHTLALFCFSVSTRDEVDTVAAAALAAGGSEADGAEDHGFMYSRSFFDLDGHPWQVMWMDPAAQQGPEEFAAPMQNADRLTRHQRVPHVCRRRPAVSHGSAGDRSETPTRHGRDVVSLRDPCRRWLRRLMTGLHTGQKVATSRRRESRATAVPDAGVSRGQHGCLAGVSMAASSDKKAARQRQGFPTSLLKRGPESVSCTGR</sequence>
<dbReference type="Gene3D" id="3.10.180.10">
    <property type="entry name" value="2,3-Dihydroxybiphenyl 1,2-Dioxygenase, domain 1"/>
    <property type="match status" value="1"/>
</dbReference>
<dbReference type="InterPro" id="IPR004360">
    <property type="entry name" value="Glyas_Fos-R_dOase_dom"/>
</dbReference>
<evidence type="ECO:0000259" key="2">
    <source>
        <dbReference type="PROSITE" id="PS51819"/>
    </source>
</evidence>
<dbReference type="InterPro" id="IPR029068">
    <property type="entry name" value="Glyas_Bleomycin-R_OHBP_Dase"/>
</dbReference>
<protein>
    <submittedName>
        <fullName evidence="3">VOC family protein</fullName>
    </submittedName>
</protein>
<dbReference type="Pfam" id="PF00903">
    <property type="entry name" value="Glyoxalase"/>
    <property type="match status" value="1"/>
</dbReference>
<accession>A0ABU7FJ54</accession>
<dbReference type="EMBL" id="JAYWVC010000062">
    <property type="protein sequence ID" value="MED7824135.1"/>
    <property type="molecule type" value="Genomic_DNA"/>
</dbReference>
<evidence type="ECO:0000256" key="1">
    <source>
        <dbReference type="SAM" id="MobiDB-lite"/>
    </source>
</evidence>
<evidence type="ECO:0000313" key="3">
    <source>
        <dbReference type="EMBL" id="MED7824135.1"/>
    </source>
</evidence>
<gene>
    <name evidence="3" type="ORF">VXC91_19650</name>
</gene>
<keyword evidence="4" id="KW-1185">Reference proteome</keyword>
<feature type="domain" description="VOC" evidence="2">
    <location>
        <begin position="1"/>
        <end position="125"/>
    </location>
</feature>
<reference evidence="3" key="1">
    <citation type="submission" date="2024-01" db="EMBL/GenBank/DDBJ databases">
        <title>First draft genome sequence data of TA4-1, the type strain of Gram-positive actinobacterium Streptomyces chiangmaiensis.</title>
        <authorList>
            <person name="Yasawong M."/>
            <person name="Nantapong N."/>
        </authorList>
    </citation>
    <scope>NUCLEOTIDE SEQUENCE</scope>
    <source>
        <strain evidence="3">TA4-1</strain>
    </source>
</reference>
<dbReference type="PROSITE" id="PS51819">
    <property type="entry name" value="VOC"/>
    <property type="match status" value="1"/>
</dbReference>
<dbReference type="InterPro" id="IPR037523">
    <property type="entry name" value="VOC_core"/>
</dbReference>
<feature type="compositionally biased region" description="Basic and acidic residues" evidence="1">
    <location>
        <begin position="167"/>
        <end position="181"/>
    </location>
</feature>
<proteinExistence type="predicted"/>
<dbReference type="PANTHER" id="PTHR36503">
    <property type="entry name" value="BLR2520 PROTEIN"/>
    <property type="match status" value="1"/>
</dbReference>
<dbReference type="RefSeq" id="WP_329508585.1">
    <property type="nucleotide sequence ID" value="NZ_BAAAYZ010000052.1"/>
</dbReference>